<name>A0ACA9LRU8_9GLOM</name>
<gene>
    <name evidence="1" type="ORF">SCALOS_LOCUS4990</name>
</gene>
<dbReference type="EMBL" id="CAJVPM010007404">
    <property type="protein sequence ID" value="CAG8545330.1"/>
    <property type="molecule type" value="Genomic_DNA"/>
</dbReference>
<evidence type="ECO:0000313" key="2">
    <source>
        <dbReference type="Proteomes" id="UP000789860"/>
    </source>
</evidence>
<organism evidence="1 2">
    <name type="scientific">Scutellospora calospora</name>
    <dbReference type="NCBI Taxonomy" id="85575"/>
    <lineage>
        <taxon>Eukaryota</taxon>
        <taxon>Fungi</taxon>
        <taxon>Fungi incertae sedis</taxon>
        <taxon>Mucoromycota</taxon>
        <taxon>Glomeromycotina</taxon>
        <taxon>Glomeromycetes</taxon>
        <taxon>Diversisporales</taxon>
        <taxon>Gigasporaceae</taxon>
        <taxon>Scutellospora</taxon>
    </lineage>
</organism>
<proteinExistence type="predicted"/>
<protein>
    <submittedName>
        <fullName evidence="1">9892_t:CDS:1</fullName>
    </submittedName>
</protein>
<keyword evidence="2" id="KW-1185">Reference proteome</keyword>
<sequence length="42" mass="4568">ASSFIYIKVKAFLTDVKARASNRGGGFTIMGRKKAKALRVIP</sequence>
<comment type="caution">
    <text evidence="1">The sequence shown here is derived from an EMBL/GenBank/DDBJ whole genome shotgun (WGS) entry which is preliminary data.</text>
</comment>
<dbReference type="Proteomes" id="UP000789860">
    <property type="component" value="Unassembled WGS sequence"/>
</dbReference>
<reference evidence="1" key="1">
    <citation type="submission" date="2021-06" db="EMBL/GenBank/DDBJ databases">
        <authorList>
            <person name="Kallberg Y."/>
            <person name="Tangrot J."/>
            <person name="Rosling A."/>
        </authorList>
    </citation>
    <scope>NUCLEOTIDE SEQUENCE</scope>
    <source>
        <strain evidence="1">AU212A</strain>
    </source>
</reference>
<feature type="non-terminal residue" evidence="1">
    <location>
        <position position="1"/>
    </location>
</feature>
<accession>A0ACA9LRU8</accession>
<evidence type="ECO:0000313" key="1">
    <source>
        <dbReference type="EMBL" id="CAG8545330.1"/>
    </source>
</evidence>